<evidence type="ECO:0000313" key="1">
    <source>
        <dbReference type="EMBL" id="KAJ8670442.1"/>
    </source>
</evidence>
<sequence length="487" mass="54784">MGLPSSRVVSVVLFLQLILSGVLQARDQVDQKGHQNEDHVDVAKCCEQDELLLDGACEPLAQANQTFSWQPEFEAEDAYPGAPKPPQPRYKLHYGHPKCPPGSSPWDVYHYPKSGDTLAILLSGTLRHSVPDQADEVERAKELYGTDFLDPEDVQAKAIHFDYPYGHYCADKAVLTKNPLVAVYAKICVPRPMKWANTDSLIKKALDPAFHAIAMVSYLIVAIIYFVLPQLRDLVGNIITSTMICLIVSQCASFINIFTEFGNHINFFITDSIMYISLLAAFFWLHALGYYVWSTFRSRNVFIRSSDGKKYCCYSTFVWGCTISIAATAMFAHFTLETSKPIVGGVSFEAQETLGGLALSVLFTSVAFTIAIDVCYITTTMDKLKRIRTYGRIHHKMKYNFRMFMFILATMGISWLFLLLSLLKYDALIYCHIFVNLIQALFILYICIFGQKRVTFLLGKTCNCCVTAESPEGLDWGEEMTAINAGY</sequence>
<name>A0ACC2NH61_9HYME</name>
<proteinExistence type="predicted"/>
<reference evidence="1" key="1">
    <citation type="submission" date="2023-04" db="EMBL/GenBank/DDBJ databases">
        <title>A chromosome-level genome assembly of the parasitoid wasp Eretmocerus hayati.</title>
        <authorList>
            <person name="Zhong Y."/>
            <person name="Liu S."/>
            <person name="Liu Y."/>
        </authorList>
    </citation>
    <scope>NUCLEOTIDE SEQUENCE</scope>
    <source>
        <strain evidence="1">ZJU_SS_LIU_2023</strain>
    </source>
</reference>
<evidence type="ECO:0000313" key="2">
    <source>
        <dbReference type="Proteomes" id="UP001239111"/>
    </source>
</evidence>
<comment type="caution">
    <text evidence="1">The sequence shown here is derived from an EMBL/GenBank/DDBJ whole genome shotgun (WGS) entry which is preliminary data.</text>
</comment>
<dbReference type="EMBL" id="CM056743">
    <property type="protein sequence ID" value="KAJ8670442.1"/>
    <property type="molecule type" value="Genomic_DNA"/>
</dbReference>
<gene>
    <name evidence="1" type="ORF">QAD02_001701</name>
</gene>
<organism evidence="1 2">
    <name type="scientific">Eretmocerus hayati</name>
    <dbReference type="NCBI Taxonomy" id="131215"/>
    <lineage>
        <taxon>Eukaryota</taxon>
        <taxon>Metazoa</taxon>
        <taxon>Ecdysozoa</taxon>
        <taxon>Arthropoda</taxon>
        <taxon>Hexapoda</taxon>
        <taxon>Insecta</taxon>
        <taxon>Pterygota</taxon>
        <taxon>Neoptera</taxon>
        <taxon>Endopterygota</taxon>
        <taxon>Hymenoptera</taxon>
        <taxon>Apocrita</taxon>
        <taxon>Proctotrupomorpha</taxon>
        <taxon>Chalcidoidea</taxon>
        <taxon>Aphelinidae</taxon>
        <taxon>Aphelininae</taxon>
        <taxon>Eretmocerus</taxon>
    </lineage>
</organism>
<protein>
    <submittedName>
        <fullName evidence="1">Uncharacterized protein</fullName>
    </submittedName>
</protein>
<dbReference type="Proteomes" id="UP001239111">
    <property type="component" value="Chromosome 3"/>
</dbReference>
<keyword evidence="2" id="KW-1185">Reference proteome</keyword>
<accession>A0ACC2NH61</accession>